<dbReference type="RefSeq" id="WP_017742362.1">
    <property type="nucleotide sequence ID" value="NZ_KQ976354.1"/>
</dbReference>
<gene>
    <name evidence="1" type="ORF">WA1_48695</name>
</gene>
<dbReference type="STRING" id="128403.WA1_48695"/>
<evidence type="ECO:0000313" key="1">
    <source>
        <dbReference type="EMBL" id="KYC35902.1"/>
    </source>
</evidence>
<dbReference type="Gene3D" id="3.40.50.2000">
    <property type="entry name" value="Glycogen Phosphorylase B"/>
    <property type="match status" value="2"/>
</dbReference>
<organism evidence="1 2">
    <name type="scientific">Scytonema hofmannii PCC 7110</name>
    <dbReference type="NCBI Taxonomy" id="128403"/>
    <lineage>
        <taxon>Bacteria</taxon>
        <taxon>Bacillati</taxon>
        <taxon>Cyanobacteriota</taxon>
        <taxon>Cyanophyceae</taxon>
        <taxon>Nostocales</taxon>
        <taxon>Scytonemataceae</taxon>
        <taxon>Scytonema</taxon>
    </lineage>
</organism>
<dbReference type="AlphaFoldDB" id="A0A139WTZ0"/>
<dbReference type="EMBL" id="ANNX02000048">
    <property type="protein sequence ID" value="KYC35902.1"/>
    <property type="molecule type" value="Genomic_DNA"/>
</dbReference>
<evidence type="ECO:0000313" key="2">
    <source>
        <dbReference type="Proteomes" id="UP000076925"/>
    </source>
</evidence>
<evidence type="ECO:0008006" key="3">
    <source>
        <dbReference type="Google" id="ProtNLM"/>
    </source>
</evidence>
<name>A0A139WTZ0_9CYAN</name>
<sequence>MKILYLTTVLPSQRKTGGEIASQCFIDALKQGGHKVLVLGYRRQGDVVLNPVPDEMPVGYRFIETYKSKFYPLLWMGLSLITKLPYSSAKYYSQNYIRKVTTLLNSYNYNIIILDHAQMGWLLPLINNKLPFIFIAHNIERDIYQEQLTTTSSKVWKQIYKREAKLIQVMEDCLAKNAREVWTFTDHDASYFSTINQATRVFHLPSSVVNLENPIVSKTCDISIIGSWTWKANMLGLKWFFQAVYPHLPTDLSIYVAGKGAEWLQGQYSNVKYCGFVPDAQEFMAQARVIAIPSISGGGIQIKTLDAIATGTSIVATPTAMRGISEYPSSSIKVTENPKDFAHNLVELLKGKVGQIFDKENSQELLPLNLAWSYNRREKFFADVAYALRLNS</sequence>
<reference evidence="1 2" key="1">
    <citation type="journal article" date="2013" name="Genome Biol. Evol.">
        <title>Genomes of Stigonematalean cyanobacteria (subsection V) and the evolution of oxygenic photosynthesis from prokaryotes to plastids.</title>
        <authorList>
            <person name="Dagan T."/>
            <person name="Roettger M."/>
            <person name="Stucken K."/>
            <person name="Landan G."/>
            <person name="Koch R."/>
            <person name="Major P."/>
            <person name="Gould S.B."/>
            <person name="Goremykin V.V."/>
            <person name="Rippka R."/>
            <person name="Tandeau de Marsac N."/>
            <person name="Gugger M."/>
            <person name="Lockhart P.J."/>
            <person name="Allen J.F."/>
            <person name="Brune I."/>
            <person name="Maus I."/>
            <person name="Puhler A."/>
            <person name="Martin W.F."/>
        </authorList>
    </citation>
    <scope>NUCLEOTIDE SEQUENCE [LARGE SCALE GENOMIC DNA]</scope>
    <source>
        <strain evidence="1 2">PCC 7110</strain>
    </source>
</reference>
<protein>
    <recommendedName>
        <fullName evidence="3">Glycosyltransferase subfamily 4-like N-terminal domain-containing protein</fullName>
    </recommendedName>
</protein>
<accession>A0A139WTZ0</accession>
<comment type="caution">
    <text evidence="1">The sequence shown here is derived from an EMBL/GenBank/DDBJ whole genome shotgun (WGS) entry which is preliminary data.</text>
</comment>
<dbReference type="SUPFAM" id="SSF53756">
    <property type="entry name" value="UDP-Glycosyltransferase/glycogen phosphorylase"/>
    <property type="match status" value="1"/>
</dbReference>
<dbReference type="Pfam" id="PF13692">
    <property type="entry name" value="Glyco_trans_1_4"/>
    <property type="match status" value="1"/>
</dbReference>
<dbReference type="Proteomes" id="UP000076925">
    <property type="component" value="Unassembled WGS sequence"/>
</dbReference>
<proteinExistence type="predicted"/>
<keyword evidence="2" id="KW-1185">Reference proteome</keyword>
<dbReference type="OrthoDB" id="8432722at2"/>